<proteinExistence type="predicted"/>
<evidence type="ECO:0008006" key="3">
    <source>
        <dbReference type="Google" id="ProtNLM"/>
    </source>
</evidence>
<evidence type="ECO:0000313" key="2">
    <source>
        <dbReference type="Proteomes" id="UP000791440"/>
    </source>
</evidence>
<reference evidence="1" key="1">
    <citation type="journal article" date="2016" name="Insect Biochem. Mol. Biol.">
        <title>Multifaceted biological insights from a draft genome sequence of the tobacco hornworm moth, Manduca sexta.</title>
        <authorList>
            <person name="Kanost M.R."/>
            <person name="Arrese E.L."/>
            <person name="Cao X."/>
            <person name="Chen Y.R."/>
            <person name="Chellapilla S."/>
            <person name="Goldsmith M.R."/>
            <person name="Grosse-Wilde E."/>
            <person name="Heckel D.G."/>
            <person name="Herndon N."/>
            <person name="Jiang H."/>
            <person name="Papanicolaou A."/>
            <person name="Qu J."/>
            <person name="Soulages J.L."/>
            <person name="Vogel H."/>
            <person name="Walters J."/>
            <person name="Waterhouse R.M."/>
            <person name="Ahn S.J."/>
            <person name="Almeida F.C."/>
            <person name="An C."/>
            <person name="Aqrawi P."/>
            <person name="Bretschneider A."/>
            <person name="Bryant W.B."/>
            <person name="Bucks S."/>
            <person name="Chao H."/>
            <person name="Chevignon G."/>
            <person name="Christen J.M."/>
            <person name="Clarke D.F."/>
            <person name="Dittmer N.T."/>
            <person name="Ferguson L.C.F."/>
            <person name="Garavelou S."/>
            <person name="Gordon K.H.J."/>
            <person name="Gunaratna R.T."/>
            <person name="Han Y."/>
            <person name="Hauser F."/>
            <person name="He Y."/>
            <person name="Heidel-Fischer H."/>
            <person name="Hirsh A."/>
            <person name="Hu Y."/>
            <person name="Jiang H."/>
            <person name="Kalra D."/>
            <person name="Klinner C."/>
            <person name="Konig C."/>
            <person name="Kovar C."/>
            <person name="Kroll A.R."/>
            <person name="Kuwar S.S."/>
            <person name="Lee S.L."/>
            <person name="Lehman R."/>
            <person name="Li K."/>
            <person name="Li Z."/>
            <person name="Liang H."/>
            <person name="Lovelace S."/>
            <person name="Lu Z."/>
            <person name="Mansfield J.H."/>
            <person name="McCulloch K.J."/>
            <person name="Mathew T."/>
            <person name="Morton B."/>
            <person name="Muzny D.M."/>
            <person name="Neunemann D."/>
            <person name="Ongeri F."/>
            <person name="Pauchet Y."/>
            <person name="Pu L.L."/>
            <person name="Pyrousis I."/>
            <person name="Rao X.J."/>
            <person name="Redding A."/>
            <person name="Roesel C."/>
            <person name="Sanchez-Gracia A."/>
            <person name="Schaack S."/>
            <person name="Shukla A."/>
            <person name="Tetreau G."/>
            <person name="Wang Y."/>
            <person name="Xiong G.H."/>
            <person name="Traut W."/>
            <person name="Walsh T.K."/>
            <person name="Worley K.C."/>
            <person name="Wu D."/>
            <person name="Wu W."/>
            <person name="Wu Y.Q."/>
            <person name="Zhang X."/>
            <person name="Zou Z."/>
            <person name="Zucker H."/>
            <person name="Briscoe A.D."/>
            <person name="Burmester T."/>
            <person name="Clem R.J."/>
            <person name="Feyereisen R."/>
            <person name="Grimmelikhuijzen C.J.P."/>
            <person name="Hamodrakas S.J."/>
            <person name="Hansson B.S."/>
            <person name="Huguet E."/>
            <person name="Jermiin L.S."/>
            <person name="Lan Q."/>
            <person name="Lehman H.K."/>
            <person name="Lorenzen M."/>
            <person name="Merzendorfer H."/>
            <person name="Michalopoulos I."/>
            <person name="Morton D.B."/>
            <person name="Muthukrishnan S."/>
            <person name="Oakeshott J.G."/>
            <person name="Palmer W."/>
            <person name="Park Y."/>
            <person name="Passarelli A.L."/>
            <person name="Rozas J."/>
            <person name="Schwartz L.M."/>
            <person name="Smith W."/>
            <person name="Southgate A."/>
            <person name="Vilcinskas A."/>
            <person name="Vogt R."/>
            <person name="Wang P."/>
            <person name="Werren J."/>
            <person name="Yu X.Q."/>
            <person name="Zhou J.J."/>
            <person name="Brown S.J."/>
            <person name="Scherer S.E."/>
            <person name="Richards S."/>
            <person name="Blissard G.W."/>
        </authorList>
    </citation>
    <scope>NUCLEOTIDE SEQUENCE</scope>
</reference>
<protein>
    <recommendedName>
        <fullName evidence="3">Reverse transcriptase domain-containing protein</fullName>
    </recommendedName>
</protein>
<comment type="caution">
    <text evidence="1">The sequence shown here is derived from an EMBL/GenBank/DDBJ whole genome shotgun (WGS) entry which is preliminary data.</text>
</comment>
<dbReference type="PANTHER" id="PTHR47510">
    <property type="entry name" value="REVERSE TRANSCRIPTASE DOMAIN-CONTAINING PROTEIN"/>
    <property type="match status" value="1"/>
</dbReference>
<gene>
    <name evidence="1" type="ORF">O3G_MSEX003135</name>
</gene>
<organism evidence="1 2">
    <name type="scientific">Manduca sexta</name>
    <name type="common">Tobacco hawkmoth</name>
    <name type="synonym">Tobacco hornworm</name>
    <dbReference type="NCBI Taxonomy" id="7130"/>
    <lineage>
        <taxon>Eukaryota</taxon>
        <taxon>Metazoa</taxon>
        <taxon>Ecdysozoa</taxon>
        <taxon>Arthropoda</taxon>
        <taxon>Hexapoda</taxon>
        <taxon>Insecta</taxon>
        <taxon>Pterygota</taxon>
        <taxon>Neoptera</taxon>
        <taxon>Endopterygota</taxon>
        <taxon>Lepidoptera</taxon>
        <taxon>Glossata</taxon>
        <taxon>Ditrysia</taxon>
        <taxon>Bombycoidea</taxon>
        <taxon>Sphingidae</taxon>
        <taxon>Sphinginae</taxon>
        <taxon>Sphingini</taxon>
        <taxon>Manduca</taxon>
    </lineage>
</organism>
<dbReference type="AlphaFoldDB" id="A0A922CEL6"/>
<reference evidence="1" key="2">
    <citation type="submission" date="2020-12" db="EMBL/GenBank/DDBJ databases">
        <authorList>
            <person name="Kanost M."/>
        </authorList>
    </citation>
    <scope>NUCLEOTIDE SEQUENCE</scope>
</reference>
<dbReference type="Proteomes" id="UP000791440">
    <property type="component" value="Unassembled WGS sequence"/>
</dbReference>
<dbReference type="EMBL" id="JH668307">
    <property type="protein sequence ID" value="KAG6444080.1"/>
    <property type="molecule type" value="Genomic_DNA"/>
</dbReference>
<dbReference type="PANTHER" id="PTHR47510:SF3">
    <property type="entry name" value="ENDO_EXONUCLEASE_PHOSPHATASE DOMAIN-CONTAINING PROTEIN"/>
    <property type="match status" value="1"/>
</dbReference>
<name>A0A922CEL6_MANSE</name>
<keyword evidence="2" id="KW-1185">Reference proteome</keyword>
<sequence length="145" mass="16159">MDFLAGLSRPNIHIFHFSSVPLCKIRKAILSIKSNATGCDNISRRMIIPILDQLLPIMSHIINASLSTGIFPSLWRRPIAIPLPKIPNPSLAKHFHPISILPFLSKVLEACAHKQLSEHVHRNNLLCPLQSGFRPGHSTITTLLK</sequence>
<accession>A0A922CEL6</accession>
<feature type="non-terminal residue" evidence="1">
    <location>
        <position position="145"/>
    </location>
</feature>
<evidence type="ECO:0000313" key="1">
    <source>
        <dbReference type="EMBL" id="KAG6444080.1"/>
    </source>
</evidence>